<reference evidence="2" key="1">
    <citation type="submission" date="2020-05" db="EMBL/GenBank/DDBJ databases">
        <title>WGS assembly of Panicum virgatum.</title>
        <authorList>
            <person name="Lovell J.T."/>
            <person name="Jenkins J."/>
            <person name="Shu S."/>
            <person name="Juenger T.E."/>
            <person name="Schmutz J."/>
        </authorList>
    </citation>
    <scope>NUCLEOTIDE SEQUENCE</scope>
    <source>
        <strain evidence="2">AP13</strain>
    </source>
</reference>
<evidence type="ECO:0000256" key="1">
    <source>
        <dbReference type="SAM" id="MobiDB-lite"/>
    </source>
</evidence>
<feature type="compositionally biased region" description="Low complexity" evidence="1">
    <location>
        <begin position="68"/>
        <end position="77"/>
    </location>
</feature>
<dbReference type="Proteomes" id="UP000823388">
    <property type="component" value="Chromosome 7K"/>
</dbReference>
<evidence type="ECO:0000313" key="3">
    <source>
        <dbReference type="Proteomes" id="UP000823388"/>
    </source>
</evidence>
<keyword evidence="3" id="KW-1185">Reference proteome</keyword>
<gene>
    <name evidence="2" type="ORF">PVAP13_7KG016645</name>
</gene>
<dbReference type="EMBL" id="CM029049">
    <property type="protein sequence ID" value="KAG2570743.1"/>
    <property type="molecule type" value="Genomic_DNA"/>
</dbReference>
<dbReference type="AlphaFoldDB" id="A0A8T0QA20"/>
<accession>A0A8T0QA20</accession>
<sequence length="291" mass="31300">MSLYFLFLDSPIKFRGLKFSPDSSQLDQMMAPKSMWLMGPCCQRKAPSSLSSRSRRLFPAPPRPPLPRAAAAASPRAAPAGPLQAATLSLSHRSRWPSFLPGRLPLRPPSPSAGIQLQLLLATASPPSPLLSCQSALTSFRADAVDRIYVGVAVAAVQVPRQLRHPPLPPAARARRRAGAGAASLPVADQRSACGSWWRRRKLLSIGQLSGGFPQLSSAPHGQLSGGFPQHRSPGFGHQPKPRALRQSDLERARNCAISLRQSRKGKKAASSGLLHTCQISPISLVLYHAH</sequence>
<comment type="caution">
    <text evidence="2">The sequence shown here is derived from an EMBL/GenBank/DDBJ whole genome shotgun (WGS) entry which is preliminary data.</text>
</comment>
<protein>
    <submittedName>
        <fullName evidence="2">Uncharacterized protein</fullName>
    </submittedName>
</protein>
<proteinExistence type="predicted"/>
<organism evidence="2 3">
    <name type="scientific">Panicum virgatum</name>
    <name type="common">Blackwell switchgrass</name>
    <dbReference type="NCBI Taxonomy" id="38727"/>
    <lineage>
        <taxon>Eukaryota</taxon>
        <taxon>Viridiplantae</taxon>
        <taxon>Streptophyta</taxon>
        <taxon>Embryophyta</taxon>
        <taxon>Tracheophyta</taxon>
        <taxon>Spermatophyta</taxon>
        <taxon>Magnoliopsida</taxon>
        <taxon>Liliopsida</taxon>
        <taxon>Poales</taxon>
        <taxon>Poaceae</taxon>
        <taxon>PACMAD clade</taxon>
        <taxon>Panicoideae</taxon>
        <taxon>Panicodae</taxon>
        <taxon>Paniceae</taxon>
        <taxon>Panicinae</taxon>
        <taxon>Panicum</taxon>
        <taxon>Panicum sect. Hiantes</taxon>
    </lineage>
</organism>
<feature type="region of interest" description="Disordered" evidence="1">
    <location>
        <begin position="46"/>
        <end position="77"/>
    </location>
</feature>
<name>A0A8T0QA20_PANVG</name>
<evidence type="ECO:0000313" key="2">
    <source>
        <dbReference type="EMBL" id="KAG2570743.1"/>
    </source>
</evidence>